<gene>
    <name evidence="1" type="ORF">CERZMDRAFT_93032</name>
</gene>
<evidence type="ECO:0000313" key="1">
    <source>
        <dbReference type="EMBL" id="KAF2216967.1"/>
    </source>
</evidence>
<evidence type="ECO:0000313" key="2">
    <source>
        <dbReference type="Proteomes" id="UP000799539"/>
    </source>
</evidence>
<dbReference type="AlphaFoldDB" id="A0A6A6FU64"/>
<name>A0A6A6FU64_9PEZI</name>
<dbReference type="Proteomes" id="UP000799539">
    <property type="component" value="Unassembled WGS sequence"/>
</dbReference>
<accession>A0A6A6FU64</accession>
<keyword evidence="2" id="KW-1185">Reference proteome</keyword>
<protein>
    <submittedName>
        <fullName evidence="1">Uncharacterized protein</fullName>
    </submittedName>
</protein>
<sequence>MAERDRDPEISNKNEPTTRRLHSRSGLQFLPNELLYEICRLLFLSCPITILSTLSNPTSLWAPAPLLSCRRIHRETVDLFYSTTTFQFPARVGVHKRIVRWLSNLPRTQAQRVHKLELHVSQATWCNGTFGLESLAGSPNVKAKQLSQIITAVRKAVDNLRTTLTSPSDGRVRELEIWTNFWVPKQSLLQGIGRDEVMEACRGHFSDMDSLRTRDPWREVRREMARVRRWVEKRDSVARV</sequence>
<dbReference type="EMBL" id="ML992663">
    <property type="protein sequence ID" value="KAF2216967.1"/>
    <property type="molecule type" value="Genomic_DNA"/>
</dbReference>
<organism evidence="1 2">
    <name type="scientific">Cercospora zeae-maydis SCOH1-5</name>
    <dbReference type="NCBI Taxonomy" id="717836"/>
    <lineage>
        <taxon>Eukaryota</taxon>
        <taxon>Fungi</taxon>
        <taxon>Dikarya</taxon>
        <taxon>Ascomycota</taxon>
        <taxon>Pezizomycotina</taxon>
        <taxon>Dothideomycetes</taxon>
        <taxon>Dothideomycetidae</taxon>
        <taxon>Mycosphaerellales</taxon>
        <taxon>Mycosphaerellaceae</taxon>
        <taxon>Cercospora</taxon>
    </lineage>
</organism>
<reference evidence="1" key="1">
    <citation type="journal article" date="2020" name="Stud. Mycol.">
        <title>101 Dothideomycetes genomes: a test case for predicting lifestyles and emergence of pathogens.</title>
        <authorList>
            <person name="Haridas S."/>
            <person name="Albert R."/>
            <person name="Binder M."/>
            <person name="Bloem J."/>
            <person name="Labutti K."/>
            <person name="Salamov A."/>
            <person name="Andreopoulos B."/>
            <person name="Baker S."/>
            <person name="Barry K."/>
            <person name="Bills G."/>
            <person name="Bluhm B."/>
            <person name="Cannon C."/>
            <person name="Castanera R."/>
            <person name="Culley D."/>
            <person name="Daum C."/>
            <person name="Ezra D."/>
            <person name="Gonzalez J."/>
            <person name="Henrissat B."/>
            <person name="Kuo A."/>
            <person name="Liang C."/>
            <person name="Lipzen A."/>
            <person name="Lutzoni F."/>
            <person name="Magnuson J."/>
            <person name="Mondo S."/>
            <person name="Nolan M."/>
            <person name="Ohm R."/>
            <person name="Pangilinan J."/>
            <person name="Park H.-J."/>
            <person name="Ramirez L."/>
            <person name="Alfaro M."/>
            <person name="Sun H."/>
            <person name="Tritt A."/>
            <person name="Yoshinaga Y."/>
            <person name="Zwiers L.-H."/>
            <person name="Turgeon B."/>
            <person name="Goodwin S."/>
            <person name="Spatafora J."/>
            <person name="Crous P."/>
            <person name="Grigoriev I."/>
        </authorList>
    </citation>
    <scope>NUCLEOTIDE SEQUENCE</scope>
    <source>
        <strain evidence="1">SCOH1-5</strain>
    </source>
</reference>
<proteinExistence type="predicted"/>